<comment type="caution">
    <text evidence="3">The sequence shown here is derived from an EMBL/GenBank/DDBJ whole genome shotgun (WGS) entry which is preliminary data.</text>
</comment>
<keyword evidence="2" id="KW-0812">Transmembrane</keyword>
<sequence length="127" mass="13661">MIARHVPLKKCLFMLESPLPLSSNFSVQFRKHRPLSKMGRRQTLFALLLACLLLAASPHRYSAATKVQAGSKPREASASAAAAAAGFSFATSLITLMNINKQAKGKKTRKSPSGPNPVGNQHPPSRP</sequence>
<reference evidence="3 4" key="1">
    <citation type="journal article" date="2018" name="PLoS Genet.">
        <title>Population sequencing reveals clonal diversity and ancestral inbreeding in the grapevine cultivar Chardonnay.</title>
        <authorList>
            <person name="Roach M.J."/>
            <person name="Johnson D.L."/>
            <person name="Bohlmann J."/>
            <person name="van Vuuren H.J."/>
            <person name="Jones S.J."/>
            <person name="Pretorius I.S."/>
            <person name="Schmidt S.A."/>
            <person name="Borneman A.R."/>
        </authorList>
    </citation>
    <scope>NUCLEOTIDE SEQUENCE [LARGE SCALE GENOMIC DNA]</scope>
    <source>
        <strain evidence="4">cv. Chardonnay</strain>
        <tissue evidence="3">Leaf</tissue>
    </source>
</reference>
<keyword evidence="2" id="KW-0472">Membrane</keyword>
<dbReference type="Proteomes" id="UP000288805">
    <property type="component" value="Unassembled WGS sequence"/>
</dbReference>
<dbReference type="AlphaFoldDB" id="A0A438G1P6"/>
<evidence type="ECO:0008006" key="5">
    <source>
        <dbReference type="Google" id="ProtNLM"/>
    </source>
</evidence>
<evidence type="ECO:0000313" key="4">
    <source>
        <dbReference type="Proteomes" id="UP000288805"/>
    </source>
</evidence>
<evidence type="ECO:0000256" key="2">
    <source>
        <dbReference type="SAM" id="Phobius"/>
    </source>
</evidence>
<organism evidence="3 4">
    <name type="scientific">Vitis vinifera</name>
    <name type="common">Grape</name>
    <dbReference type="NCBI Taxonomy" id="29760"/>
    <lineage>
        <taxon>Eukaryota</taxon>
        <taxon>Viridiplantae</taxon>
        <taxon>Streptophyta</taxon>
        <taxon>Embryophyta</taxon>
        <taxon>Tracheophyta</taxon>
        <taxon>Spermatophyta</taxon>
        <taxon>Magnoliopsida</taxon>
        <taxon>eudicotyledons</taxon>
        <taxon>Gunneridae</taxon>
        <taxon>Pentapetalae</taxon>
        <taxon>rosids</taxon>
        <taxon>Vitales</taxon>
        <taxon>Vitaceae</taxon>
        <taxon>Viteae</taxon>
        <taxon>Vitis</taxon>
    </lineage>
</organism>
<feature type="compositionally biased region" description="Polar residues" evidence="1">
    <location>
        <begin position="118"/>
        <end position="127"/>
    </location>
</feature>
<accession>A0A438G1P6</accession>
<feature type="transmembrane region" description="Helical" evidence="2">
    <location>
        <begin position="78"/>
        <end position="99"/>
    </location>
</feature>
<gene>
    <name evidence="3" type="ORF">CK203_007350</name>
</gene>
<evidence type="ECO:0000256" key="1">
    <source>
        <dbReference type="SAM" id="MobiDB-lite"/>
    </source>
</evidence>
<feature type="region of interest" description="Disordered" evidence="1">
    <location>
        <begin position="100"/>
        <end position="127"/>
    </location>
</feature>
<keyword evidence="2" id="KW-1133">Transmembrane helix</keyword>
<dbReference type="EMBL" id="QGNW01000684">
    <property type="protein sequence ID" value="RVW66098.1"/>
    <property type="molecule type" value="Genomic_DNA"/>
</dbReference>
<proteinExistence type="predicted"/>
<evidence type="ECO:0000313" key="3">
    <source>
        <dbReference type="EMBL" id="RVW66098.1"/>
    </source>
</evidence>
<protein>
    <recommendedName>
        <fullName evidence="5">Transmembrane protein</fullName>
    </recommendedName>
</protein>
<name>A0A438G1P6_VITVI</name>